<dbReference type="EC" id="4.2.1.51" evidence="7"/>
<dbReference type="Gene3D" id="3.40.190.10">
    <property type="entry name" value="Periplasmic binding protein-like II"/>
    <property type="match status" value="2"/>
</dbReference>
<feature type="domain" description="Chorismate mutase" evidence="20">
    <location>
        <begin position="1"/>
        <end position="92"/>
    </location>
</feature>
<protein>
    <recommendedName>
        <fullName evidence="8">Bifunctional chorismate mutase/prephenate dehydratase</fullName>
        <ecNumber evidence="7">4.2.1.51</ecNumber>
        <ecNumber evidence="6">5.4.99.5</ecNumber>
    </recommendedName>
    <alternativeName>
        <fullName evidence="17">Chorismate mutase-prephenate dehydratase</fullName>
    </alternativeName>
    <alternativeName>
        <fullName evidence="16">p-protein</fullName>
    </alternativeName>
</protein>
<evidence type="ECO:0000313" key="23">
    <source>
        <dbReference type="EMBL" id="ACM93707.1"/>
    </source>
</evidence>
<dbReference type="eggNOG" id="COG0077">
    <property type="taxonomic scope" value="Bacteria"/>
</dbReference>
<evidence type="ECO:0000256" key="6">
    <source>
        <dbReference type="ARBA" id="ARBA00012404"/>
    </source>
</evidence>
<dbReference type="AlphaFoldDB" id="B9LA42"/>
<dbReference type="KEGG" id="nam:NAMH_1103"/>
<dbReference type="Gene3D" id="3.30.70.260">
    <property type="match status" value="1"/>
</dbReference>
<comment type="pathway">
    <text evidence="5">Metabolic intermediate biosynthesis; prephenate biosynthesis; prephenate from chorismate: step 1/1.</text>
</comment>
<evidence type="ECO:0000256" key="3">
    <source>
        <dbReference type="ARBA" id="ARBA00004496"/>
    </source>
</evidence>
<dbReference type="CDD" id="cd13630">
    <property type="entry name" value="PBP2_PDT_1"/>
    <property type="match status" value="1"/>
</dbReference>
<evidence type="ECO:0000256" key="11">
    <source>
        <dbReference type="ARBA" id="ARBA00023141"/>
    </source>
</evidence>
<keyword evidence="24" id="KW-1185">Reference proteome</keyword>
<comment type="pathway">
    <text evidence="4">Amino-acid biosynthesis; L-phenylalanine biosynthesis; phenylpyruvate from prephenate: step 1/1.</text>
</comment>
<evidence type="ECO:0000256" key="14">
    <source>
        <dbReference type="ARBA" id="ARBA00023239"/>
    </source>
</evidence>
<evidence type="ECO:0000313" key="24">
    <source>
        <dbReference type="Proteomes" id="UP000000448"/>
    </source>
</evidence>
<dbReference type="InterPro" id="IPR036263">
    <property type="entry name" value="Chorismate_II_sf"/>
</dbReference>
<evidence type="ECO:0000256" key="15">
    <source>
        <dbReference type="ARBA" id="ARBA00023268"/>
    </source>
</evidence>
<dbReference type="EMBL" id="CP001279">
    <property type="protein sequence ID" value="ACM93707.1"/>
    <property type="molecule type" value="Genomic_DNA"/>
</dbReference>
<dbReference type="UniPathway" id="UPA00121">
    <property type="reaction ID" value="UER00345"/>
</dbReference>
<dbReference type="SUPFAM" id="SSF53850">
    <property type="entry name" value="Periplasmic binding protein-like II"/>
    <property type="match status" value="1"/>
</dbReference>
<dbReference type="SUPFAM" id="SSF48600">
    <property type="entry name" value="Chorismate mutase II"/>
    <property type="match status" value="1"/>
</dbReference>
<evidence type="ECO:0000256" key="17">
    <source>
        <dbReference type="ARBA" id="ARBA00031520"/>
    </source>
</evidence>
<dbReference type="InterPro" id="IPR001086">
    <property type="entry name" value="Preph_deHydtase"/>
</dbReference>
<name>B9LA42_NAUPA</name>
<dbReference type="InterPro" id="IPR045865">
    <property type="entry name" value="ACT-like_dom_sf"/>
</dbReference>
<keyword evidence="14 23" id="KW-0456">Lyase</keyword>
<evidence type="ECO:0000256" key="2">
    <source>
        <dbReference type="ARBA" id="ARBA00002364"/>
    </source>
</evidence>
<keyword evidence="15" id="KW-0511">Multifunctional enzyme</keyword>
<dbReference type="SUPFAM" id="SSF55021">
    <property type="entry name" value="ACT-like"/>
    <property type="match status" value="1"/>
</dbReference>
<dbReference type="PROSITE" id="PS51671">
    <property type="entry name" value="ACT"/>
    <property type="match status" value="1"/>
</dbReference>
<evidence type="ECO:0000256" key="1">
    <source>
        <dbReference type="ARBA" id="ARBA00000824"/>
    </source>
</evidence>
<dbReference type="PANTHER" id="PTHR21022">
    <property type="entry name" value="PREPHENATE DEHYDRATASE P PROTEIN"/>
    <property type="match status" value="1"/>
</dbReference>
<accession>B9LA42</accession>
<feature type="site" description="Essential for prephenate dehydratase activity" evidence="19">
    <location>
        <position position="261"/>
    </location>
</feature>
<dbReference type="Gene3D" id="1.20.59.10">
    <property type="entry name" value="Chorismate mutase"/>
    <property type="match status" value="1"/>
</dbReference>
<keyword evidence="11" id="KW-0057">Aromatic amino acid biosynthesis</keyword>
<keyword evidence="9" id="KW-0963">Cytoplasm</keyword>
<dbReference type="PROSITE" id="PS51168">
    <property type="entry name" value="CHORISMATE_MUT_2"/>
    <property type="match status" value="1"/>
</dbReference>
<dbReference type="PANTHER" id="PTHR21022:SF19">
    <property type="entry name" value="PREPHENATE DEHYDRATASE-RELATED"/>
    <property type="match status" value="1"/>
</dbReference>
<evidence type="ECO:0000259" key="21">
    <source>
        <dbReference type="PROSITE" id="PS51171"/>
    </source>
</evidence>
<dbReference type="CDD" id="cd04905">
    <property type="entry name" value="ACT_CM-PDT"/>
    <property type="match status" value="1"/>
</dbReference>
<dbReference type="OrthoDB" id="9802281at2"/>
<comment type="catalytic activity">
    <reaction evidence="1">
        <text>chorismate = prephenate</text>
        <dbReference type="Rhea" id="RHEA:13897"/>
        <dbReference type="ChEBI" id="CHEBI:29748"/>
        <dbReference type="ChEBI" id="CHEBI:29934"/>
        <dbReference type="EC" id="5.4.99.5"/>
    </reaction>
</comment>
<evidence type="ECO:0000256" key="9">
    <source>
        <dbReference type="ARBA" id="ARBA00022490"/>
    </source>
</evidence>
<keyword evidence="13 23" id="KW-0413">Isomerase</keyword>
<dbReference type="PIRSF" id="PIRSF001500">
    <property type="entry name" value="Chor_mut_pdt_Ppr"/>
    <property type="match status" value="1"/>
</dbReference>
<dbReference type="STRING" id="598659.NAMH_1103"/>
<comment type="function">
    <text evidence="2">Catalyzes the Claisen rearrangement of chorismate to prephenate and the decarboxylation/dehydration of prephenate to phenylpyruvate.</text>
</comment>
<feature type="domain" description="Prephenate dehydratase" evidence="21">
    <location>
        <begin position="92"/>
        <end position="268"/>
    </location>
</feature>
<sequence>MEKKLQELRKEIDSIDNEILKLLNKRMEIVKKVGELKNTSNSPVYRPEREKEIIKRLSELSKKEGGILGYEEIEAIFLEIFAISRTLERKERIAFLGPIGTYTHQAAESRFGANAKYLPLLNIEAVFKAIANKEAKYGVVPIENNTEGVVGVTLDSLKKYDVKIVSEICMDIHHSFASYQDDLKNIKRIYSHPQGYNQCLNFLETHGLLDVEFIPTESTAKAAQMAAEDQESGAICSKIAAKLYNVPLLFEKIEDNLANRTRFIIISDFKTQKSGNDKTSVIAKTSHKSGALFELLKKFKEKEINLLKIESRPNKDDTFNTWFYIDFEGHIDDENVKEIIDSEDMLWLGSYLRDC</sequence>
<gene>
    <name evidence="23" type="ordered locus">NAMH_1103</name>
</gene>
<dbReference type="NCBIfam" id="TIGR01807">
    <property type="entry name" value="CM_P2"/>
    <property type="match status" value="1"/>
</dbReference>
<comment type="subcellular location">
    <subcellularLocation>
        <location evidence="3">Cytoplasm</location>
    </subcellularLocation>
</comment>
<dbReference type="InterPro" id="IPR018528">
    <property type="entry name" value="Preph_deHydtase_CS"/>
</dbReference>
<evidence type="ECO:0000256" key="16">
    <source>
        <dbReference type="ARBA" id="ARBA00031175"/>
    </source>
</evidence>
<evidence type="ECO:0000256" key="12">
    <source>
        <dbReference type="ARBA" id="ARBA00023222"/>
    </source>
</evidence>
<evidence type="ECO:0000256" key="7">
    <source>
        <dbReference type="ARBA" id="ARBA00013147"/>
    </source>
</evidence>
<dbReference type="InterPro" id="IPR002912">
    <property type="entry name" value="ACT_dom"/>
</dbReference>
<dbReference type="SMART" id="SM00830">
    <property type="entry name" value="CM_2"/>
    <property type="match status" value="1"/>
</dbReference>
<keyword evidence="10" id="KW-0028">Amino-acid biosynthesis</keyword>
<dbReference type="HOGENOM" id="CLU_035008_1_0_7"/>
<evidence type="ECO:0000256" key="8">
    <source>
        <dbReference type="ARBA" id="ARBA00014401"/>
    </source>
</evidence>
<dbReference type="InterPro" id="IPR002701">
    <property type="entry name" value="CM_II_prokaryot"/>
</dbReference>
<dbReference type="PROSITE" id="PS51171">
    <property type="entry name" value="PREPHENATE_DEHYDR_3"/>
    <property type="match status" value="1"/>
</dbReference>
<dbReference type="InterPro" id="IPR008242">
    <property type="entry name" value="Chor_mutase/pphenate_deHydtase"/>
</dbReference>
<evidence type="ECO:0000256" key="4">
    <source>
        <dbReference type="ARBA" id="ARBA00004741"/>
    </source>
</evidence>
<comment type="catalytic activity">
    <reaction evidence="18">
        <text>prephenate + H(+) = 3-phenylpyruvate + CO2 + H2O</text>
        <dbReference type="Rhea" id="RHEA:21648"/>
        <dbReference type="ChEBI" id="CHEBI:15377"/>
        <dbReference type="ChEBI" id="CHEBI:15378"/>
        <dbReference type="ChEBI" id="CHEBI:16526"/>
        <dbReference type="ChEBI" id="CHEBI:18005"/>
        <dbReference type="ChEBI" id="CHEBI:29934"/>
        <dbReference type="EC" id="4.2.1.51"/>
    </reaction>
</comment>
<dbReference type="InterPro" id="IPR010957">
    <property type="entry name" value="G/b/e-P-prot_chorismate_mutase"/>
</dbReference>
<dbReference type="GO" id="GO:0046417">
    <property type="term" value="P:chorismate metabolic process"/>
    <property type="evidence" value="ECO:0007669"/>
    <property type="project" value="InterPro"/>
</dbReference>
<dbReference type="eggNOG" id="COG1605">
    <property type="taxonomic scope" value="Bacteria"/>
</dbReference>
<evidence type="ECO:0000259" key="22">
    <source>
        <dbReference type="PROSITE" id="PS51671"/>
    </source>
</evidence>
<evidence type="ECO:0000256" key="18">
    <source>
        <dbReference type="ARBA" id="ARBA00047848"/>
    </source>
</evidence>
<dbReference type="NCBIfam" id="NF008865">
    <property type="entry name" value="PRK11898.1"/>
    <property type="match status" value="1"/>
</dbReference>
<dbReference type="GO" id="GO:0005737">
    <property type="term" value="C:cytoplasm"/>
    <property type="evidence" value="ECO:0007669"/>
    <property type="project" value="UniProtKB-SubCell"/>
</dbReference>
<feature type="domain" description="ACT" evidence="22">
    <location>
        <begin position="280"/>
        <end position="355"/>
    </location>
</feature>
<dbReference type="GO" id="GO:0004664">
    <property type="term" value="F:prephenate dehydratase activity"/>
    <property type="evidence" value="ECO:0007669"/>
    <property type="project" value="UniProtKB-EC"/>
</dbReference>
<dbReference type="Pfam" id="PF01817">
    <property type="entry name" value="CM_2"/>
    <property type="match status" value="1"/>
</dbReference>
<dbReference type="UniPathway" id="UPA00120">
    <property type="reaction ID" value="UER00203"/>
</dbReference>
<organism evidence="23 24">
    <name type="scientific">Nautilia profundicola (strain ATCC BAA-1463 / DSM 18972 / AmH)</name>
    <dbReference type="NCBI Taxonomy" id="598659"/>
    <lineage>
        <taxon>Bacteria</taxon>
        <taxon>Pseudomonadati</taxon>
        <taxon>Campylobacterota</taxon>
        <taxon>Epsilonproteobacteria</taxon>
        <taxon>Nautiliales</taxon>
        <taxon>Nautiliaceae</taxon>
        <taxon>Nautilia</taxon>
    </lineage>
</organism>
<evidence type="ECO:0000256" key="5">
    <source>
        <dbReference type="ARBA" id="ARBA00004817"/>
    </source>
</evidence>
<keyword evidence="12" id="KW-0584">Phenylalanine biosynthesis</keyword>
<dbReference type="Pfam" id="PF00800">
    <property type="entry name" value="PDT"/>
    <property type="match status" value="1"/>
</dbReference>
<dbReference type="GO" id="GO:0004106">
    <property type="term" value="F:chorismate mutase activity"/>
    <property type="evidence" value="ECO:0007669"/>
    <property type="project" value="UniProtKB-EC"/>
</dbReference>
<dbReference type="EC" id="5.4.99.5" evidence="6"/>
<dbReference type="InterPro" id="IPR036979">
    <property type="entry name" value="CM_dom_sf"/>
</dbReference>
<evidence type="ECO:0000256" key="13">
    <source>
        <dbReference type="ARBA" id="ARBA00023235"/>
    </source>
</evidence>
<evidence type="ECO:0000256" key="19">
    <source>
        <dbReference type="PIRSR" id="PIRSR001500-2"/>
    </source>
</evidence>
<proteinExistence type="predicted"/>
<evidence type="ECO:0000259" key="20">
    <source>
        <dbReference type="PROSITE" id="PS51168"/>
    </source>
</evidence>
<dbReference type="Proteomes" id="UP000000448">
    <property type="component" value="Chromosome"/>
</dbReference>
<dbReference type="RefSeq" id="WP_015902759.1">
    <property type="nucleotide sequence ID" value="NC_012115.1"/>
</dbReference>
<dbReference type="GO" id="GO:0009094">
    <property type="term" value="P:L-phenylalanine biosynthetic process"/>
    <property type="evidence" value="ECO:0007669"/>
    <property type="project" value="UniProtKB-UniPathway"/>
</dbReference>
<dbReference type="PROSITE" id="PS00857">
    <property type="entry name" value="PREPHENATE_DEHYDR_1"/>
    <property type="match status" value="1"/>
</dbReference>
<evidence type="ECO:0000256" key="10">
    <source>
        <dbReference type="ARBA" id="ARBA00022605"/>
    </source>
</evidence>
<reference evidence="23 24" key="1">
    <citation type="journal article" date="2009" name="PLoS Genet.">
        <title>Adaptations to submarine hydrothermal environments exemplified by the genome of Nautilia profundicola.</title>
        <authorList>
            <person name="Campbell B.J."/>
            <person name="Smith J.L."/>
            <person name="Hanson T.E."/>
            <person name="Klotz M.G."/>
            <person name="Stein L.Y."/>
            <person name="Lee C.K."/>
            <person name="Wu D."/>
            <person name="Robinson J.M."/>
            <person name="Khouri H.M."/>
            <person name="Eisen J.A."/>
            <person name="Cary S.C."/>
        </authorList>
    </citation>
    <scope>NUCLEOTIDE SEQUENCE [LARGE SCALE GENOMIC DNA]</scope>
    <source>
        <strain evidence="24">ATCC BAA-1463 / DSM 18972 / AmH</strain>
    </source>
</reference>